<gene>
    <name evidence="1" type="ORF">FC093_18050</name>
</gene>
<evidence type="ECO:0000313" key="1">
    <source>
        <dbReference type="EMBL" id="TKK66155.1"/>
    </source>
</evidence>
<evidence type="ECO:0000313" key="2">
    <source>
        <dbReference type="Proteomes" id="UP000305848"/>
    </source>
</evidence>
<sequence length="309" mass="35571">MNKQHIMPVKRTIIYVMSDKRSGSTLLENILSKSDETVSVGELALLKNHIFREGAGFRWDWNCSCGSPVKECVFWSKILEGMDLDSPTFNTKIRWNFKSNRTLAGSILTPVFKGTLQNIDKYKINADTIHTLYAIYRKIFDFTGKNFIIDSSKNPVQAYMLYRHKPADIDVKIIGLKRDLRAIAASKRKWNNLNNKDVNKSLGWLLRNSFLYNKICGQVLKLVNAGDKLLINYEQLATDTQPQLDKVVRKTGLQPYKAPQYMHVEDDDHTIAGTPQRFTKKPIKYDNSWEEAYNQKPVLSFVGKIMNKL</sequence>
<proteinExistence type="predicted"/>
<reference evidence="1 2" key="1">
    <citation type="submission" date="2019-05" db="EMBL/GenBank/DDBJ databases">
        <title>Panacibacter sp. strain 17mud1-8 Genome sequencing and assembly.</title>
        <authorList>
            <person name="Chhetri G."/>
        </authorList>
    </citation>
    <scope>NUCLEOTIDE SEQUENCE [LARGE SCALE GENOMIC DNA]</scope>
    <source>
        <strain evidence="1 2">17mud1-8</strain>
    </source>
</reference>
<dbReference type="RefSeq" id="WP_137263212.1">
    <property type="nucleotide sequence ID" value="NZ_SZQL01000016.1"/>
</dbReference>
<dbReference type="InterPro" id="IPR027417">
    <property type="entry name" value="P-loop_NTPase"/>
</dbReference>
<dbReference type="EMBL" id="SZQL01000016">
    <property type="protein sequence ID" value="TKK66155.1"/>
    <property type="molecule type" value="Genomic_DNA"/>
</dbReference>
<accession>A0A4U3KUD9</accession>
<name>A0A4U3KUD9_9BACT</name>
<dbReference type="AlphaFoldDB" id="A0A4U3KUD9"/>
<organism evidence="1 2">
    <name type="scientific">Ilyomonas limi</name>
    <dbReference type="NCBI Taxonomy" id="2575867"/>
    <lineage>
        <taxon>Bacteria</taxon>
        <taxon>Pseudomonadati</taxon>
        <taxon>Bacteroidota</taxon>
        <taxon>Chitinophagia</taxon>
        <taxon>Chitinophagales</taxon>
        <taxon>Chitinophagaceae</taxon>
        <taxon>Ilyomonas</taxon>
    </lineage>
</organism>
<comment type="caution">
    <text evidence="1">The sequence shown here is derived from an EMBL/GenBank/DDBJ whole genome shotgun (WGS) entry which is preliminary data.</text>
</comment>
<protein>
    <submittedName>
        <fullName evidence="1">Uncharacterized protein</fullName>
    </submittedName>
</protein>
<dbReference type="SUPFAM" id="SSF52540">
    <property type="entry name" value="P-loop containing nucleoside triphosphate hydrolases"/>
    <property type="match status" value="1"/>
</dbReference>
<keyword evidence="2" id="KW-1185">Reference proteome</keyword>
<dbReference type="Gene3D" id="3.40.50.300">
    <property type="entry name" value="P-loop containing nucleotide triphosphate hydrolases"/>
    <property type="match status" value="1"/>
</dbReference>
<dbReference type="Proteomes" id="UP000305848">
    <property type="component" value="Unassembled WGS sequence"/>
</dbReference>
<dbReference type="OrthoDB" id="663914at2"/>